<sequence length="62" mass="7124">MKGGQIPGDSCGKRAIRNPAVGYHEEARAFVRGKRLGFNRTYLQKIRREMREFLQAGRGYQP</sequence>
<dbReference type="EMBL" id="NSGH01000003">
    <property type="protein sequence ID" value="PBB06648.1"/>
    <property type="molecule type" value="Genomic_DNA"/>
</dbReference>
<keyword evidence="2" id="KW-1185">Reference proteome</keyword>
<comment type="caution">
    <text evidence="1">The sequence shown here is derived from an EMBL/GenBank/DDBJ whole genome shotgun (WGS) entry which is preliminary data.</text>
</comment>
<dbReference type="Proteomes" id="UP000217561">
    <property type="component" value="Unassembled WGS sequence"/>
</dbReference>
<gene>
    <name evidence="1" type="ORF">CKW00_03080</name>
</gene>
<protein>
    <submittedName>
        <fullName evidence="1">Uncharacterized protein</fullName>
    </submittedName>
</protein>
<organism evidence="1 2">
    <name type="scientific">Salimicrobium humidisoli</name>
    <dbReference type="NCBI Taxonomy" id="2029857"/>
    <lineage>
        <taxon>Bacteria</taxon>
        <taxon>Bacillati</taxon>
        <taxon>Bacillota</taxon>
        <taxon>Bacilli</taxon>
        <taxon>Bacillales</taxon>
        <taxon>Bacillaceae</taxon>
        <taxon>Salimicrobium</taxon>
    </lineage>
</organism>
<proteinExistence type="predicted"/>
<evidence type="ECO:0000313" key="2">
    <source>
        <dbReference type="Proteomes" id="UP000217561"/>
    </source>
</evidence>
<accession>A0ABX4HU88</accession>
<reference evidence="1 2" key="1">
    <citation type="submission" date="2017-08" db="EMBL/GenBank/DDBJ databases">
        <title>Salimicrobium alkalisoli sp. nov., isolated from saline alkaline soil.</title>
        <authorList>
            <person name="Zhang G."/>
            <person name="Xiong Q."/>
        </authorList>
    </citation>
    <scope>NUCLEOTIDE SEQUENCE [LARGE SCALE GENOMIC DNA]</scope>
    <source>
        <strain evidence="1 2">WN024</strain>
    </source>
</reference>
<name>A0ABX4HU88_9BACI</name>
<evidence type="ECO:0000313" key="1">
    <source>
        <dbReference type="EMBL" id="PBB06648.1"/>
    </source>
</evidence>